<evidence type="ECO:0000313" key="2">
    <source>
        <dbReference type="Proteomes" id="UP001374584"/>
    </source>
</evidence>
<accession>A0AAN9P0S5</accession>
<dbReference type="Proteomes" id="UP001374584">
    <property type="component" value="Unassembled WGS sequence"/>
</dbReference>
<protein>
    <submittedName>
        <fullName evidence="1">Uncharacterized protein</fullName>
    </submittedName>
</protein>
<sequence length="70" mass="8002">MEEVLWLAFEIEGQAKKKGIQYSRIGWKCREDLNAEVAGLFMELCRTDQCRPLSSVTGFDVWEGLSNQCS</sequence>
<name>A0AAN9P0S5_PHACN</name>
<comment type="caution">
    <text evidence="1">The sequence shown here is derived from an EMBL/GenBank/DDBJ whole genome shotgun (WGS) entry which is preliminary data.</text>
</comment>
<gene>
    <name evidence="1" type="ORF">VNO80_01142</name>
</gene>
<dbReference type="AlphaFoldDB" id="A0AAN9P0S5"/>
<proteinExistence type="predicted"/>
<dbReference type="EMBL" id="JAYMYR010000001">
    <property type="protein sequence ID" value="KAK7382300.1"/>
    <property type="molecule type" value="Genomic_DNA"/>
</dbReference>
<keyword evidence="2" id="KW-1185">Reference proteome</keyword>
<organism evidence="1 2">
    <name type="scientific">Phaseolus coccineus</name>
    <name type="common">Scarlet runner bean</name>
    <name type="synonym">Phaseolus multiflorus</name>
    <dbReference type="NCBI Taxonomy" id="3886"/>
    <lineage>
        <taxon>Eukaryota</taxon>
        <taxon>Viridiplantae</taxon>
        <taxon>Streptophyta</taxon>
        <taxon>Embryophyta</taxon>
        <taxon>Tracheophyta</taxon>
        <taxon>Spermatophyta</taxon>
        <taxon>Magnoliopsida</taxon>
        <taxon>eudicotyledons</taxon>
        <taxon>Gunneridae</taxon>
        <taxon>Pentapetalae</taxon>
        <taxon>rosids</taxon>
        <taxon>fabids</taxon>
        <taxon>Fabales</taxon>
        <taxon>Fabaceae</taxon>
        <taxon>Papilionoideae</taxon>
        <taxon>50 kb inversion clade</taxon>
        <taxon>NPAAA clade</taxon>
        <taxon>indigoferoid/millettioid clade</taxon>
        <taxon>Phaseoleae</taxon>
        <taxon>Phaseolus</taxon>
    </lineage>
</organism>
<evidence type="ECO:0000313" key="1">
    <source>
        <dbReference type="EMBL" id="KAK7382300.1"/>
    </source>
</evidence>
<reference evidence="1 2" key="1">
    <citation type="submission" date="2024-01" db="EMBL/GenBank/DDBJ databases">
        <title>The genomes of 5 underutilized Papilionoideae crops provide insights into root nodulation and disease resistanc.</title>
        <authorList>
            <person name="Jiang F."/>
        </authorList>
    </citation>
    <scope>NUCLEOTIDE SEQUENCE [LARGE SCALE GENOMIC DNA]</scope>
    <source>
        <strain evidence="1">JINMINGXINNONG_FW02</strain>
        <tissue evidence="1">Leaves</tissue>
    </source>
</reference>